<comment type="similarity">
    <text evidence="1">Belongs to the 'phage' integrase family.</text>
</comment>
<dbReference type="CDD" id="cd07377">
    <property type="entry name" value="WHTH_GntR"/>
    <property type="match status" value="1"/>
</dbReference>
<evidence type="ECO:0000259" key="7">
    <source>
        <dbReference type="PROSITE" id="PS51898"/>
    </source>
</evidence>
<protein>
    <submittedName>
        <fullName evidence="8">Uncharacterized protein</fullName>
    </submittedName>
</protein>
<evidence type="ECO:0000313" key="9">
    <source>
        <dbReference type="Proteomes" id="UP001165079"/>
    </source>
</evidence>
<dbReference type="EMBL" id="BSTX01000001">
    <property type="protein sequence ID" value="GLZ76705.1"/>
    <property type="molecule type" value="Genomic_DNA"/>
</dbReference>
<keyword evidence="5" id="KW-0233">DNA recombination</keyword>
<feature type="domain" description="HTH gntR-type" evidence="6">
    <location>
        <begin position="399"/>
        <end position="465"/>
    </location>
</feature>
<evidence type="ECO:0000256" key="3">
    <source>
        <dbReference type="ARBA" id="ARBA00023125"/>
    </source>
</evidence>
<reference evidence="8" key="1">
    <citation type="submission" date="2023-03" db="EMBL/GenBank/DDBJ databases">
        <title>Actinorhabdospora filicis NBRC 111898.</title>
        <authorList>
            <person name="Ichikawa N."/>
            <person name="Sato H."/>
            <person name="Tonouchi N."/>
        </authorList>
    </citation>
    <scope>NUCLEOTIDE SEQUENCE</scope>
    <source>
        <strain evidence="8">NBRC 111898</strain>
    </source>
</reference>
<keyword evidence="9" id="KW-1185">Reference proteome</keyword>
<proteinExistence type="inferred from homology"/>
<dbReference type="InterPro" id="IPR036390">
    <property type="entry name" value="WH_DNA-bd_sf"/>
</dbReference>
<dbReference type="GO" id="GO:0015074">
    <property type="term" value="P:DNA integration"/>
    <property type="evidence" value="ECO:0007669"/>
    <property type="project" value="InterPro"/>
</dbReference>
<dbReference type="Gene3D" id="1.10.10.10">
    <property type="entry name" value="Winged helix-like DNA-binding domain superfamily/Winged helix DNA-binding domain"/>
    <property type="match status" value="1"/>
</dbReference>
<dbReference type="PANTHER" id="PTHR30349:SF64">
    <property type="entry name" value="PROPHAGE INTEGRASE INTD-RELATED"/>
    <property type="match status" value="1"/>
</dbReference>
<sequence length="465" mass="52017">MYLDEVVPPGPKAAREAEKVRTRLLNQVDERRHPRTRATITLMLERYFEDFRGKVLTLKNYRAKERRHIRPLIGHVSVGDMDAHAWDSFHRELRRCRVHCDGKKRIDHRTIRPHTCDHRCPPHQCRGLAEGSLRQIMTILSGAFREAIRWKWITVSPIGQARSLGTPVPNPRPPNANDAARILRAAWEDDPDWGMFVWICMRTGERRGEVCALKLDLLDLDAHSLGVDSSIAQDGARTWEKSTKTHQKRRTALDDIDVALLRAYLVHRARKAAALGVTIAAHGRLFSPDPDHATWFKPSTVGQRFKRLCDRLGMNASLKRLREYAATELIAAGVDIRTVAGRLGHGGGGTTTMKTYAAFVAEADQRAAALTSPRVPVSESWLQELVDGQERSALPEEPSEPYEKIAVDLAGAIRAGILTSGSRLPSMKELAARYFVAPSTVHRAVDVLKRDGLVAARRGVPVTVQ</sequence>
<dbReference type="GO" id="GO:0003700">
    <property type="term" value="F:DNA-binding transcription factor activity"/>
    <property type="evidence" value="ECO:0007669"/>
    <property type="project" value="InterPro"/>
</dbReference>
<keyword evidence="4" id="KW-0804">Transcription</keyword>
<accession>A0A9W6SGG9</accession>
<dbReference type="PROSITE" id="PS50949">
    <property type="entry name" value="HTH_GNTR"/>
    <property type="match status" value="1"/>
</dbReference>
<evidence type="ECO:0000313" key="8">
    <source>
        <dbReference type="EMBL" id="GLZ76705.1"/>
    </source>
</evidence>
<dbReference type="Pfam" id="PF00392">
    <property type="entry name" value="GntR"/>
    <property type="match status" value="1"/>
</dbReference>
<gene>
    <name evidence="8" type="ORF">Afil01_15120</name>
</gene>
<dbReference type="PROSITE" id="PS51898">
    <property type="entry name" value="TYR_RECOMBINASE"/>
    <property type="match status" value="1"/>
</dbReference>
<dbReference type="Gene3D" id="1.10.150.130">
    <property type="match status" value="1"/>
</dbReference>
<dbReference type="SUPFAM" id="SSF56349">
    <property type="entry name" value="DNA breaking-rejoining enzymes"/>
    <property type="match status" value="1"/>
</dbReference>
<dbReference type="AlphaFoldDB" id="A0A9W6SGG9"/>
<keyword evidence="3" id="KW-0238">DNA-binding</keyword>
<evidence type="ECO:0000256" key="4">
    <source>
        <dbReference type="ARBA" id="ARBA00023163"/>
    </source>
</evidence>
<dbReference type="SUPFAM" id="SSF46785">
    <property type="entry name" value="Winged helix' DNA-binding domain"/>
    <property type="match status" value="1"/>
</dbReference>
<dbReference type="InterPro" id="IPR050090">
    <property type="entry name" value="Tyrosine_recombinase_XerCD"/>
</dbReference>
<dbReference type="SMART" id="SM00345">
    <property type="entry name" value="HTH_GNTR"/>
    <property type="match status" value="1"/>
</dbReference>
<name>A0A9W6SGG9_9ACTN</name>
<dbReference type="Gene3D" id="1.10.443.10">
    <property type="entry name" value="Intergrase catalytic core"/>
    <property type="match status" value="1"/>
</dbReference>
<dbReference type="InterPro" id="IPR013762">
    <property type="entry name" value="Integrase-like_cat_sf"/>
</dbReference>
<evidence type="ECO:0000256" key="5">
    <source>
        <dbReference type="ARBA" id="ARBA00023172"/>
    </source>
</evidence>
<keyword evidence="2" id="KW-0805">Transcription regulation</keyword>
<evidence type="ECO:0000259" key="6">
    <source>
        <dbReference type="PROSITE" id="PS50949"/>
    </source>
</evidence>
<dbReference type="GO" id="GO:0003677">
    <property type="term" value="F:DNA binding"/>
    <property type="evidence" value="ECO:0007669"/>
    <property type="project" value="UniProtKB-KW"/>
</dbReference>
<dbReference type="InterPro" id="IPR002104">
    <property type="entry name" value="Integrase_catalytic"/>
</dbReference>
<dbReference type="InterPro" id="IPR036388">
    <property type="entry name" value="WH-like_DNA-bd_sf"/>
</dbReference>
<comment type="caution">
    <text evidence="8">The sequence shown here is derived from an EMBL/GenBank/DDBJ whole genome shotgun (WGS) entry which is preliminary data.</text>
</comment>
<dbReference type="Proteomes" id="UP001165079">
    <property type="component" value="Unassembled WGS sequence"/>
</dbReference>
<dbReference type="InterPro" id="IPR010998">
    <property type="entry name" value="Integrase_recombinase_N"/>
</dbReference>
<evidence type="ECO:0000256" key="1">
    <source>
        <dbReference type="ARBA" id="ARBA00008857"/>
    </source>
</evidence>
<feature type="domain" description="Tyr recombinase" evidence="7">
    <location>
        <begin position="169"/>
        <end position="370"/>
    </location>
</feature>
<dbReference type="InterPro" id="IPR011010">
    <property type="entry name" value="DNA_brk_join_enz"/>
</dbReference>
<dbReference type="InterPro" id="IPR000524">
    <property type="entry name" value="Tscrpt_reg_HTH_GntR"/>
</dbReference>
<dbReference type="GO" id="GO:0006310">
    <property type="term" value="P:DNA recombination"/>
    <property type="evidence" value="ECO:0007669"/>
    <property type="project" value="UniProtKB-KW"/>
</dbReference>
<dbReference type="Pfam" id="PF00589">
    <property type="entry name" value="Phage_integrase"/>
    <property type="match status" value="1"/>
</dbReference>
<organism evidence="8 9">
    <name type="scientific">Actinorhabdospora filicis</name>
    <dbReference type="NCBI Taxonomy" id="1785913"/>
    <lineage>
        <taxon>Bacteria</taxon>
        <taxon>Bacillati</taxon>
        <taxon>Actinomycetota</taxon>
        <taxon>Actinomycetes</taxon>
        <taxon>Micromonosporales</taxon>
        <taxon>Micromonosporaceae</taxon>
        <taxon>Actinorhabdospora</taxon>
    </lineage>
</organism>
<evidence type="ECO:0000256" key="2">
    <source>
        <dbReference type="ARBA" id="ARBA00023015"/>
    </source>
</evidence>
<dbReference type="RefSeq" id="WP_285661869.1">
    <property type="nucleotide sequence ID" value="NZ_BSTX01000001.1"/>
</dbReference>
<dbReference type="PANTHER" id="PTHR30349">
    <property type="entry name" value="PHAGE INTEGRASE-RELATED"/>
    <property type="match status" value="1"/>
</dbReference>